<dbReference type="Proteomes" id="UP001334804">
    <property type="component" value="Chromosome"/>
</dbReference>
<reference evidence="2 4" key="1">
    <citation type="submission" date="2016-06" db="EMBL/GenBank/DDBJ databases">
        <authorList>
            <person name="Kjaerup R.B."/>
            <person name="Dalgaard T.S."/>
            <person name="Juul-Madsen H.R."/>
        </authorList>
    </citation>
    <scope>NUCLEOTIDE SEQUENCE [LARGE SCALE GENOMIC DNA]</scope>
    <source>
        <strain evidence="2 4">DSM 43363</strain>
    </source>
</reference>
<dbReference type="EMBL" id="FMIC01000002">
    <property type="protein sequence ID" value="SCL73077.1"/>
    <property type="molecule type" value="Genomic_DNA"/>
</dbReference>
<feature type="transmembrane region" description="Helical" evidence="1">
    <location>
        <begin position="6"/>
        <end position="31"/>
    </location>
</feature>
<feature type="transmembrane region" description="Helical" evidence="1">
    <location>
        <begin position="52"/>
        <end position="70"/>
    </location>
</feature>
<evidence type="ECO:0000256" key="1">
    <source>
        <dbReference type="SAM" id="Phobius"/>
    </source>
</evidence>
<evidence type="ECO:0000313" key="2">
    <source>
        <dbReference type="EMBL" id="SCL73077.1"/>
    </source>
</evidence>
<reference evidence="3 5" key="2">
    <citation type="submission" date="2022-10" db="EMBL/GenBank/DDBJ databases">
        <title>The complete genomes of actinobacterial strains from the NBC collection.</title>
        <authorList>
            <person name="Joergensen T.S."/>
            <person name="Alvarez Arevalo M."/>
            <person name="Sterndorff E.B."/>
            <person name="Faurdal D."/>
            <person name="Vuksanovic O."/>
            <person name="Mourched A.-S."/>
            <person name="Charusanti P."/>
            <person name="Shaw S."/>
            <person name="Blin K."/>
            <person name="Weber T."/>
        </authorList>
    </citation>
    <scope>NUCLEOTIDE SEQUENCE [LARGE SCALE GENOMIC DNA]</scope>
    <source>
        <strain evidence="3 5">NBC 01809</strain>
    </source>
</reference>
<accession>A0A1C6W3K3</accession>
<dbReference type="STRING" id="47871.GA0070608_5331"/>
<feature type="transmembrane region" description="Helical" evidence="1">
    <location>
        <begin position="76"/>
        <end position="103"/>
    </location>
</feature>
<keyword evidence="1" id="KW-0472">Membrane</keyword>
<dbReference type="EMBL" id="CP109071">
    <property type="protein sequence ID" value="WSA32228.1"/>
    <property type="molecule type" value="Genomic_DNA"/>
</dbReference>
<proteinExistence type="predicted"/>
<keyword evidence="1" id="KW-0812">Transmembrane</keyword>
<dbReference type="RefSeq" id="WP_091631146.1">
    <property type="nucleotide sequence ID" value="NZ_CP109071.1"/>
</dbReference>
<evidence type="ECO:0000313" key="5">
    <source>
        <dbReference type="Proteomes" id="UP001334804"/>
    </source>
</evidence>
<protein>
    <submittedName>
        <fullName evidence="2">Uncharacterized protein</fullName>
    </submittedName>
</protein>
<evidence type="ECO:0000313" key="4">
    <source>
        <dbReference type="Proteomes" id="UP000199343"/>
    </source>
</evidence>
<evidence type="ECO:0000313" key="3">
    <source>
        <dbReference type="EMBL" id="WSA32228.1"/>
    </source>
</evidence>
<name>A0A1C6W3K3_9ACTN</name>
<dbReference type="Proteomes" id="UP000199343">
    <property type="component" value="Unassembled WGS sequence"/>
</dbReference>
<sequence length="106" mass="11716">MRDANSVLVVFRLLLVIFFFLLFVLGVRLAVSRRFPVTWARPAHPTEIQQSRQVRVGVGVMLVAASQLILEGTSLIPMPFLISGILLAVAMLVAVAVLAWFVVSRE</sequence>
<organism evidence="2 4">
    <name type="scientific">Micromonospora peucetia</name>
    <dbReference type="NCBI Taxonomy" id="47871"/>
    <lineage>
        <taxon>Bacteria</taxon>
        <taxon>Bacillati</taxon>
        <taxon>Actinomycetota</taxon>
        <taxon>Actinomycetes</taxon>
        <taxon>Micromonosporales</taxon>
        <taxon>Micromonosporaceae</taxon>
        <taxon>Micromonospora</taxon>
    </lineage>
</organism>
<dbReference type="AlphaFoldDB" id="A0A1C6W3K3"/>
<keyword evidence="5" id="KW-1185">Reference proteome</keyword>
<gene>
    <name evidence="2" type="ORF">GA0070608_5331</name>
    <name evidence="3" type="ORF">OIE14_29705</name>
</gene>
<keyword evidence="1" id="KW-1133">Transmembrane helix</keyword>